<dbReference type="PANTHER" id="PTHR22600">
    <property type="entry name" value="BETA-HEXOSAMINIDASE"/>
    <property type="match status" value="1"/>
</dbReference>
<dbReference type="SUPFAM" id="SSF81296">
    <property type="entry name" value="E set domains"/>
    <property type="match status" value="1"/>
</dbReference>
<dbReference type="KEGG" id="psty:BFS30_18900"/>
<dbReference type="Gene3D" id="3.30.379.10">
    <property type="entry name" value="Chitobiase/beta-hexosaminidase domain 2-like"/>
    <property type="match status" value="1"/>
</dbReference>
<evidence type="ECO:0000256" key="6">
    <source>
        <dbReference type="ARBA" id="ARBA00030512"/>
    </source>
</evidence>
<dbReference type="EC" id="3.2.1.52" evidence="3"/>
<dbReference type="InterPro" id="IPR012291">
    <property type="entry name" value="CBM2_carb-bd_dom_sf"/>
</dbReference>
<dbReference type="InterPro" id="IPR025705">
    <property type="entry name" value="Beta_hexosaminidase_sua/sub"/>
</dbReference>
<dbReference type="PANTHER" id="PTHR22600:SF57">
    <property type="entry name" value="BETA-N-ACETYLHEXOSAMINIDASE"/>
    <property type="match status" value="1"/>
</dbReference>
<evidence type="ECO:0000313" key="12">
    <source>
        <dbReference type="Proteomes" id="UP000094313"/>
    </source>
</evidence>
<evidence type="ECO:0000256" key="3">
    <source>
        <dbReference type="ARBA" id="ARBA00012663"/>
    </source>
</evidence>
<dbReference type="InterPro" id="IPR015882">
    <property type="entry name" value="HEX_bac_N"/>
</dbReference>
<gene>
    <name evidence="11" type="ORF">BFS30_18900</name>
</gene>
<evidence type="ECO:0000256" key="7">
    <source>
        <dbReference type="ARBA" id="ARBA00033000"/>
    </source>
</evidence>
<sequence>MKQYLIGALLIMTATESSFAQQGSDLKAQDLSINLEMMSNRDDKVVSVLHIRNNGKAALPASGWKIYFNSRVIKTSGADSAVATIQHVNGDLFQLSPLKPFKTLPAGATVQLKLSSESMNNVSERPQGFYLVWDKTPDHAENIGTFSFKAFPGNLKEELDLATKIYQQNKQIKTIPESDLPAIFPSPVNYVKREGSFKLSPEVKIIAVAAFEKEASALAKDLAGIFGKKPMLAKGSETQGIFFEQDNSIGKEGYELSISAQKIVIKAADAAGAFYGVQSLKTMLPASSWASVTRLINIPAAEVKDAPRFGFRGFMMDVGRNFQPKSEVLKVLDLMALYKLNVFHFHLTEDEGWRLEIPGLPELTSVGAQRGHSRNEQSSILPSYGSAATVGTNSGTGFFSKADYIEILKYATERHILVIPEIETPGHARAAIKSMDARYARLMKEGRQAEAERYLLRDLNDQSIYRSVQGFNDNVVDVALPSVYAFLEKVTDELIAMHKEAGAPLPTIHFGGDEVPTGVWEKSPAADQLSKTDPKLKGTDALWYYYFSKMNQMLKAKGLYLSGWEEIGLYKAEMNGGKKMLPESRFVNENFHADVWNNLSGNEDLAYKMANAGYKVVLTPVTNFYIDLAVNRSFEERGQNWGGYVDVDKPFYFIPYDYYKNVKEDEQGNPVDPAIFKDKERLTELGKSNIVGLQAPLWSETIKTPAQFEYMLLPKLLGFAERAWAKDPEWATTADPAKEKALYEQAWSEFVNVLGKKELPRLSHYSGGYLYRIPTVGVNLSNGQLEANLQYPGFTIRYTTDGTEPGKNSSIYKTAIPVKGDIKLRAFDTAGRGGRTILISQ</sequence>
<evidence type="ECO:0000256" key="8">
    <source>
        <dbReference type="PIRSR" id="PIRSR625705-1"/>
    </source>
</evidence>
<dbReference type="RefSeq" id="WP_069380719.1">
    <property type="nucleotide sequence ID" value="NZ_CP017141.1"/>
</dbReference>
<proteinExistence type="inferred from homology"/>
<keyword evidence="5" id="KW-0326">Glycosidase</keyword>
<dbReference type="InterPro" id="IPR008965">
    <property type="entry name" value="CBM2/CBM3_carb-bd_dom_sf"/>
</dbReference>
<dbReference type="Pfam" id="PF02838">
    <property type="entry name" value="Glyco_hydro_20b"/>
    <property type="match status" value="1"/>
</dbReference>
<dbReference type="GO" id="GO:0030203">
    <property type="term" value="P:glycosaminoglycan metabolic process"/>
    <property type="evidence" value="ECO:0007669"/>
    <property type="project" value="TreeGrafter"/>
</dbReference>
<dbReference type="GO" id="GO:0030247">
    <property type="term" value="F:polysaccharide binding"/>
    <property type="evidence" value="ECO:0007669"/>
    <property type="project" value="InterPro"/>
</dbReference>
<comment type="catalytic activity">
    <reaction evidence="1">
        <text>Hydrolysis of terminal non-reducing N-acetyl-D-hexosamine residues in N-acetyl-beta-D-hexosaminides.</text>
        <dbReference type="EC" id="3.2.1.52"/>
    </reaction>
</comment>
<dbReference type="AlphaFoldDB" id="A0A1D7QK60"/>
<dbReference type="InterPro" id="IPR029018">
    <property type="entry name" value="Hex-like_dom2"/>
</dbReference>
<dbReference type="Proteomes" id="UP000094313">
    <property type="component" value="Chromosome"/>
</dbReference>
<dbReference type="OrthoDB" id="1006965at2"/>
<dbReference type="CDD" id="cd02847">
    <property type="entry name" value="E_set_Chitobiase_C"/>
    <property type="match status" value="1"/>
</dbReference>
<comment type="similarity">
    <text evidence="2">Belongs to the glycosyl hydrolase 20 family.</text>
</comment>
<dbReference type="InterPro" id="IPR004867">
    <property type="entry name" value="CHB_C_dom"/>
</dbReference>
<dbReference type="SMART" id="SM01081">
    <property type="entry name" value="CHB_HEX"/>
    <property type="match status" value="1"/>
</dbReference>
<dbReference type="GO" id="GO:0016020">
    <property type="term" value="C:membrane"/>
    <property type="evidence" value="ECO:0007669"/>
    <property type="project" value="TreeGrafter"/>
</dbReference>
<dbReference type="Gene3D" id="2.60.40.10">
    <property type="entry name" value="Immunoglobulins"/>
    <property type="match status" value="1"/>
</dbReference>
<dbReference type="InterPro" id="IPR013783">
    <property type="entry name" value="Ig-like_fold"/>
</dbReference>
<evidence type="ECO:0000256" key="1">
    <source>
        <dbReference type="ARBA" id="ARBA00001231"/>
    </source>
</evidence>
<evidence type="ECO:0000256" key="9">
    <source>
        <dbReference type="SAM" id="SignalP"/>
    </source>
</evidence>
<evidence type="ECO:0000259" key="10">
    <source>
        <dbReference type="SMART" id="SM01081"/>
    </source>
</evidence>
<keyword evidence="12" id="KW-1185">Reference proteome</keyword>
<evidence type="ECO:0000313" key="11">
    <source>
        <dbReference type="EMBL" id="AOM79056.1"/>
    </source>
</evidence>
<dbReference type="SUPFAM" id="SSF49384">
    <property type="entry name" value="Carbohydrate-binding domain"/>
    <property type="match status" value="1"/>
</dbReference>
<feature type="signal peptide" evidence="9">
    <location>
        <begin position="1"/>
        <end position="20"/>
    </location>
</feature>
<dbReference type="SUPFAM" id="SSF51445">
    <property type="entry name" value="(Trans)glycosidases"/>
    <property type="match status" value="1"/>
</dbReference>
<dbReference type="InterPro" id="IPR015883">
    <property type="entry name" value="Glyco_hydro_20_cat"/>
</dbReference>
<name>A0A1D7QK60_9SPHI</name>
<protein>
    <recommendedName>
        <fullName evidence="3">beta-N-acetylhexosaminidase</fullName>
        <ecNumber evidence="3">3.2.1.52</ecNumber>
    </recommendedName>
    <alternativeName>
        <fullName evidence="6">Beta-N-acetylhexosaminidase</fullName>
    </alternativeName>
    <alternativeName>
        <fullName evidence="7">N-acetyl-beta-glucosaminidase</fullName>
    </alternativeName>
</protein>
<feature type="domain" description="Chitobiase/beta-hexosaminidases N-terminal" evidence="10">
    <location>
        <begin position="29"/>
        <end position="164"/>
    </location>
</feature>
<dbReference type="Pfam" id="PF00728">
    <property type="entry name" value="Glyco_hydro_20"/>
    <property type="match status" value="1"/>
</dbReference>
<dbReference type="InterPro" id="IPR004866">
    <property type="entry name" value="CHB/HEX_N_dom"/>
</dbReference>
<evidence type="ECO:0000256" key="2">
    <source>
        <dbReference type="ARBA" id="ARBA00006285"/>
    </source>
</evidence>
<dbReference type="InterPro" id="IPR014756">
    <property type="entry name" value="Ig_E-set"/>
</dbReference>
<dbReference type="EMBL" id="CP017141">
    <property type="protein sequence ID" value="AOM79056.1"/>
    <property type="molecule type" value="Genomic_DNA"/>
</dbReference>
<dbReference type="Pfam" id="PF03174">
    <property type="entry name" value="CHB_HEX_C"/>
    <property type="match status" value="1"/>
</dbReference>
<dbReference type="InterPro" id="IPR017853">
    <property type="entry name" value="GH"/>
</dbReference>
<evidence type="ECO:0000256" key="4">
    <source>
        <dbReference type="ARBA" id="ARBA00022801"/>
    </source>
</evidence>
<evidence type="ECO:0000256" key="5">
    <source>
        <dbReference type="ARBA" id="ARBA00023295"/>
    </source>
</evidence>
<dbReference type="Gene3D" id="2.60.40.290">
    <property type="match status" value="1"/>
</dbReference>
<feature type="active site" description="Proton donor" evidence="8">
    <location>
        <position position="514"/>
    </location>
</feature>
<dbReference type="SUPFAM" id="SSF55545">
    <property type="entry name" value="beta-N-acetylhexosaminidase-like domain"/>
    <property type="match status" value="1"/>
</dbReference>
<dbReference type="GO" id="GO:0005975">
    <property type="term" value="P:carbohydrate metabolic process"/>
    <property type="evidence" value="ECO:0007669"/>
    <property type="project" value="InterPro"/>
</dbReference>
<accession>A0A1D7QK60</accession>
<dbReference type="Pfam" id="PF03173">
    <property type="entry name" value="CHB_HEX"/>
    <property type="match status" value="1"/>
</dbReference>
<feature type="chain" id="PRO_5009098727" description="beta-N-acetylhexosaminidase" evidence="9">
    <location>
        <begin position="21"/>
        <end position="841"/>
    </location>
</feature>
<keyword evidence="9" id="KW-0732">Signal</keyword>
<keyword evidence="4" id="KW-0378">Hydrolase</keyword>
<organism evidence="11 12">
    <name type="scientific">Pedobacter steynii</name>
    <dbReference type="NCBI Taxonomy" id="430522"/>
    <lineage>
        <taxon>Bacteria</taxon>
        <taxon>Pseudomonadati</taxon>
        <taxon>Bacteroidota</taxon>
        <taxon>Sphingobacteriia</taxon>
        <taxon>Sphingobacteriales</taxon>
        <taxon>Sphingobacteriaceae</taxon>
        <taxon>Pedobacter</taxon>
    </lineage>
</organism>
<dbReference type="GO" id="GO:0004563">
    <property type="term" value="F:beta-N-acetylhexosaminidase activity"/>
    <property type="evidence" value="ECO:0007669"/>
    <property type="project" value="UniProtKB-EC"/>
</dbReference>
<dbReference type="PRINTS" id="PR00738">
    <property type="entry name" value="GLHYDRLASE20"/>
</dbReference>
<reference evidence="11 12" key="1">
    <citation type="submission" date="2016-08" db="EMBL/GenBank/DDBJ databases">
        <authorList>
            <person name="Seilhamer J.J."/>
        </authorList>
    </citation>
    <scope>NUCLEOTIDE SEQUENCE [LARGE SCALE GENOMIC DNA]</scope>
    <source>
        <strain evidence="11 12">DX4</strain>
    </source>
</reference>
<dbReference type="Gene3D" id="3.20.20.80">
    <property type="entry name" value="Glycosidases"/>
    <property type="match status" value="1"/>
</dbReference>